<dbReference type="Proteomes" id="UP000004691">
    <property type="component" value="Unassembled WGS sequence"/>
</dbReference>
<protein>
    <submittedName>
        <fullName evidence="2">Uncharacterized protein</fullName>
    </submittedName>
</protein>
<feature type="compositionally biased region" description="Polar residues" evidence="1">
    <location>
        <begin position="31"/>
        <end position="61"/>
    </location>
</feature>
<proteinExistence type="predicted"/>
<evidence type="ECO:0000313" key="3">
    <source>
        <dbReference type="Proteomes" id="UP000004691"/>
    </source>
</evidence>
<feature type="compositionally biased region" description="Polar residues" evidence="1">
    <location>
        <begin position="125"/>
        <end position="145"/>
    </location>
</feature>
<dbReference type="EMBL" id="JH636049">
    <property type="protein sequence ID" value="EID54138.1"/>
    <property type="molecule type" value="Genomic_DNA"/>
</dbReference>
<gene>
    <name evidence="2" type="ORF">SacxiDRAFT_1900</name>
</gene>
<feature type="region of interest" description="Disordered" evidence="1">
    <location>
        <begin position="119"/>
        <end position="145"/>
    </location>
</feature>
<organism evidence="2 3">
    <name type="scientific">Saccharomonospora xinjiangensis XJ-54</name>
    <dbReference type="NCBI Taxonomy" id="882086"/>
    <lineage>
        <taxon>Bacteria</taxon>
        <taxon>Bacillati</taxon>
        <taxon>Actinomycetota</taxon>
        <taxon>Actinomycetes</taxon>
        <taxon>Pseudonocardiales</taxon>
        <taxon>Pseudonocardiaceae</taxon>
        <taxon>Saccharomonospora</taxon>
    </lineage>
</organism>
<evidence type="ECO:0000313" key="2">
    <source>
        <dbReference type="EMBL" id="EID54138.1"/>
    </source>
</evidence>
<evidence type="ECO:0000256" key="1">
    <source>
        <dbReference type="SAM" id="MobiDB-lite"/>
    </source>
</evidence>
<dbReference type="AlphaFoldDB" id="I0V1Y5"/>
<reference evidence="2 3" key="1">
    <citation type="submission" date="2012-01" db="EMBL/GenBank/DDBJ databases">
        <title>Improved High-Quality Draft sequence of Saccharomonospora xinjiangensis XJ-54.</title>
        <authorList>
            <consortium name="US DOE Joint Genome Institute"/>
            <person name="Lucas S."/>
            <person name="Han J."/>
            <person name="Lapidus A."/>
            <person name="Cheng J.-F."/>
            <person name="Goodwin L."/>
            <person name="Pitluck S."/>
            <person name="Peters L."/>
            <person name="Mikhailova N."/>
            <person name="Teshima H."/>
            <person name="Detter J.C."/>
            <person name="Han C."/>
            <person name="Tapia R."/>
            <person name="Land M."/>
            <person name="Hauser L."/>
            <person name="Kyrpides N."/>
            <person name="Ivanova N."/>
            <person name="Pagani I."/>
            <person name="Brambilla E.-M."/>
            <person name="Klenk H.-P."/>
            <person name="Woyke T."/>
        </authorList>
    </citation>
    <scope>NUCLEOTIDE SEQUENCE [LARGE SCALE GENOMIC DNA]</scope>
    <source>
        <strain evidence="2 3">XJ-54</strain>
    </source>
</reference>
<name>I0V1Y5_9PSEU</name>
<sequence>MQEFPSLKPVRAAASRRLFVADRHPAPPRYNNRSQSNGHPPSRQSVSPKTGSSTQLRGSFESTISTIFPASSQGSEVKPTITSSRALSLTLIETRQSGVPVTGLTPDVFTSSRPVASVVPDVNPSPRSTTSPVPKSSRYIRSTSGASESDAVSFGTLQEQTGSPFRKLSFGPINSPYFEICSSLSKEQGSTGTSSSSRTILESLREVGIDLLPPVVAPVEPVSVGLHPATITAARTELNTTQGSLKPSALIIRPARIRSKKLQNVPLTILLNCYPQSFVGIDQYVEQFREDFSWRVGIHRGGTPLECGHSSPIIVLP</sequence>
<keyword evidence="3" id="KW-1185">Reference proteome</keyword>
<dbReference type="HOGENOM" id="CLU_876857_0_0_11"/>
<feature type="region of interest" description="Disordered" evidence="1">
    <location>
        <begin position="15"/>
        <end position="61"/>
    </location>
</feature>
<accession>I0V1Y5</accession>